<gene>
    <name evidence="9" type="ORF">U14_05906</name>
</gene>
<evidence type="ECO:0000313" key="10">
    <source>
        <dbReference type="Proteomes" id="UP000030700"/>
    </source>
</evidence>
<dbReference type="GO" id="GO:0055085">
    <property type="term" value="P:transmembrane transport"/>
    <property type="evidence" value="ECO:0007669"/>
    <property type="project" value="InterPro"/>
</dbReference>
<reference evidence="9" key="1">
    <citation type="journal article" date="2015" name="PeerJ">
        <title>First genomic representation of candidate bacterial phylum KSB3 points to enhanced environmental sensing as a trigger of wastewater bulking.</title>
        <authorList>
            <person name="Sekiguchi Y."/>
            <person name="Ohashi A."/>
            <person name="Parks D.H."/>
            <person name="Yamauchi T."/>
            <person name="Tyson G.W."/>
            <person name="Hugenholtz P."/>
        </authorList>
    </citation>
    <scope>NUCLEOTIDE SEQUENCE [LARGE SCALE GENOMIC DNA]</scope>
</reference>
<evidence type="ECO:0000256" key="7">
    <source>
        <dbReference type="RuleBase" id="RU363032"/>
    </source>
</evidence>
<dbReference type="Pfam" id="PF00528">
    <property type="entry name" value="BPD_transp_1"/>
    <property type="match status" value="1"/>
</dbReference>
<evidence type="ECO:0000313" key="9">
    <source>
        <dbReference type="EMBL" id="GAK54619.1"/>
    </source>
</evidence>
<dbReference type="HOGENOM" id="CLU_016047_0_2_0"/>
<dbReference type="Gene3D" id="1.10.3720.10">
    <property type="entry name" value="MetI-like"/>
    <property type="match status" value="1"/>
</dbReference>
<evidence type="ECO:0000256" key="5">
    <source>
        <dbReference type="ARBA" id="ARBA00022989"/>
    </source>
</evidence>
<evidence type="ECO:0000256" key="3">
    <source>
        <dbReference type="ARBA" id="ARBA00022475"/>
    </source>
</evidence>
<feature type="transmembrane region" description="Helical" evidence="7">
    <location>
        <begin position="111"/>
        <end position="133"/>
    </location>
</feature>
<evidence type="ECO:0000256" key="4">
    <source>
        <dbReference type="ARBA" id="ARBA00022692"/>
    </source>
</evidence>
<dbReference type="PANTHER" id="PTHR30193:SF37">
    <property type="entry name" value="INNER MEMBRANE ABC TRANSPORTER PERMEASE PROTEIN YCJO"/>
    <property type="match status" value="1"/>
</dbReference>
<dbReference type="PANTHER" id="PTHR30193">
    <property type="entry name" value="ABC TRANSPORTER PERMEASE PROTEIN"/>
    <property type="match status" value="1"/>
</dbReference>
<organism evidence="9">
    <name type="scientific">Candidatus Moduliflexus flocculans</name>
    <dbReference type="NCBI Taxonomy" id="1499966"/>
    <lineage>
        <taxon>Bacteria</taxon>
        <taxon>Candidatus Moduliflexota</taxon>
        <taxon>Candidatus Moduliflexia</taxon>
        <taxon>Candidatus Moduliflexales</taxon>
        <taxon>Candidatus Moduliflexaceae</taxon>
    </lineage>
</organism>
<dbReference type="InterPro" id="IPR035906">
    <property type="entry name" value="MetI-like_sf"/>
</dbReference>
<dbReference type="GO" id="GO:0005886">
    <property type="term" value="C:plasma membrane"/>
    <property type="evidence" value="ECO:0007669"/>
    <property type="project" value="UniProtKB-SubCell"/>
</dbReference>
<feature type="transmembrane region" description="Helical" evidence="7">
    <location>
        <begin position="78"/>
        <end position="99"/>
    </location>
</feature>
<dbReference type="InterPro" id="IPR000515">
    <property type="entry name" value="MetI-like"/>
</dbReference>
<sequence>MTAPTLWHDMKKNWVAYVYISPFYILFLIFGAFPILFSLFLSFQQWRGNGPMDFIGFGNYARLFHDKLFWVAFWNTGVIWIAVHVPMLSLALVLAFVLNSPMVKFKETFKTLYFTPMVTSSVAVALVFNTMYGVRYGLINYILRSIGLPAIDWWGGTGFWIKPAIILLIMWRWTGWNMVIYLAGLQGIDTELYEAARVDGASYPQVFWHITLPLLRPVIMFTVILSFIGGITIFDEPFLLTTNQGLGGVNNAGLTLAMYVYNQGFMNGHLGYAAAIAYVICALIVSLSIINMKIFGKSPTA</sequence>
<protein>
    <submittedName>
        <fullName evidence="9">Binding-protein-dependent transport systems inner membrane component</fullName>
    </submittedName>
</protein>
<evidence type="ECO:0000256" key="6">
    <source>
        <dbReference type="ARBA" id="ARBA00023136"/>
    </source>
</evidence>
<feature type="transmembrane region" description="Helical" evidence="7">
    <location>
        <begin position="270"/>
        <end position="290"/>
    </location>
</feature>
<comment type="subcellular location">
    <subcellularLocation>
        <location evidence="1 7">Cell membrane</location>
        <topology evidence="1 7">Multi-pass membrane protein</topology>
    </subcellularLocation>
</comment>
<keyword evidence="4 7" id="KW-0812">Transmembrane</keyword>
<feature type="transmembrane region" description="Helical" evidence="7">
    <location>
        <begin position="153"/>
        <end position="171"/>
    </location>
</feature>
<keyword evidence="10" id="KW-1185">Reference proteome</keyword>
<dbReference type="AlphaFoldDB" id="A0A081BT88"/>
<comment type="similarity">
    <text evidence="7">Belongs to the binding-protein-dependent transport system permease family.</text>
</comment>
<dbReference type="CDD" id="cd06261">
    <property type="entry name" value="TM_PBP2"/>
    <property type="match status" value="1"/>
</dbReference>
<evidence type="ECO:0000256" key="1">
    <source>
        <dbReference type="ARBA" id="ARBA00004651"/>
    </source>
</evidence>
<name>A0A081BT88_9BACT</name>
<feature type="transmembrane region" description="Helical" evidence="7">
    <location>
        <begin position="214"/>
        <end position="234"/>
    </location>
</feature>
<proteinExistence type="inferred from homology"/>
<feature type="transmembrane region" description="Helical" evidence="7">
    <location>
        <begin position="16"/>
        <end position="43"/>
    </location>
</feature>
<evidence type="ECO:0000256" key="2">
    <source>
        <dbReference type="ARBA" id="ARBA00022448"/>
    </source>
</evidence>
<feature type="domain" description="ABC transmembrane type-1" evidence="8">
    <location>
        <begin position="73"/>
        <end position="291"/>
    </location>
</feature>
<dbReference type="STRING" id="1499966.U14_05906"/>
<keyword evidence="6 7" id="KW-0472">Membrane</keyword>
<keyword evidence="5 7" id="KW-1133">Transmembrane helix</keyword>
<dbReference type="Proteomes" id="UP000030700">
    <property type="component" value="Unassembled WGS sequence"/>
</dbReference>
<dbReference type="EMBL" id="DF820462">
    <property type="protein sequence ID" value="GAK54619.1"/>
    <property type="molecule type" value="Genomic_DNA"/>
</dbReference>
<keyword evidence="2 7" id="KW-0813">Transport</keyword>
<dbReference type="PROSITE" id="PS50928">
    <property type="entry name" value="ABC_TM1"/>
    <property type="match status" value="1"/>
</dbReference>
<evidence type="ECO:0000259" key="8">
    <source>
        <dbReference type="PROSITE" id="PS50928"/>
    </source>
</evidence>
<dbReference type="InterPro" id="IPR051393">
    <property type="entry name" value="ABC_transporter_permease"/>
</dbReference>
<keyword evidence="3" id="KW-1003">Cell membrane</keyword>
<dbReference type="SUPFAM" id="SSF161098">
    <property type="entry name" value="MetI-like"/>
    <property type="match status" value="1"/>
</dbReference>
<accession>A0A081BT88</accession>